<name>A0A6I8V8L3_DROPS</name>
<feature type="domain" description="DUF4744" evidence="2">
    <location>
        <begin position="35"/>
        <end position="102"/>
    </location>
</feature>
<evidence type="ECO:0000313" key="4">
    <source>
        <dbReference type="RefSeq" id="XP_015036078.2"/>
    </source>
</evidence>
<accession>A0A6I8V8L3</accession>
<dbReference type="KEGG" id="dpo:26532393"/>
<evidence type="ECO:0000313" key="5">
    <source>
        <dbReference type="RefSeq" id="XP_033235869.1"/>
    </source>
</evidence>
<dbReference type="KEGG" id="dpo:117184024"/>
<proteinExistence type="predicted"/>
<reference evidence="4 5" key="1">
    <citation type="submission" date="2025-04" db="UniProtKB">
        <authorList>
            <consortium name="RefSeq"/>
        </authorList>
    </citation>
    <scope>IDENTIFICATION</scope>
    <source>
        <strain evidence="4 5">MV-25-SWS-2005</strain>
        <tissue evidence="4 5">Whole body</tissue>
    </source>
</reference>
<feature type="compositionally biased region" description="Polar residues" evidence="1">
    <location>
        <begin position="48"/>
        <end position="60"/>
    </location>
</feature>
<dbReference type="Proteomes" id="UP000001819">
    <property type="component" value="Chromosome 4"/>
</dbReference>
<evidence type="ECO:0000259" key="2">
    <source>
        <dbReference type="Pfam" id="PF15918"/>
    </source>
</evidence>
<dbReference type="RefSeq" id="XP_033235869.1">
    <property type="nucleotide sequence ID" value="XM_033379978.1"/>
</dbReference>
<sequence length="102" mass="11441">MLHQGPVIDGGIDGSRPRESNAGVQLQDAGLKYPRQTESYPIIIEAYSGQTESYPSQTESSHSRTETHPSQNPYPAATMILRSGHRNKDFDYGNHWRDYAGY</sequence>
<organism evidence="3 4">
    <name type="scientific">Drosophila pseudoobscura pseudoobscura</name>
    <name type="common">Fruit fly</name>
    <dbReference type="NCBI Taxonomy" id="46245"/>
    <lineage>
        <taxon>Eukaryota</taxon>
        <taxon>Metazoa</taxon>
        <taxon>Ecdysozoa</taxon>
        <taxon>Arthropoda</taxon>
        <taxon>Hexapoda</taxon>
        <taxon>Insecta</taxon>
        <taxon>Pterygota</taxon>
        <taxon>Neoptera</taxon>
        <taxon>Endopterygota</taxon>
        <taxon>Diptera</taxon>
        <taxon>Brachycera</taxon>
        <taxon>Muscomorpha</taxon>
        <taxon>Ephydroidea</taxon>
        <taxon>Drosophilidae</taxon>
        <taxon>Drosophila</taxon>
        <taxon>Sophophora</taxon>
    </lineage>
</organism>
<protein>
    <recommendedName>
        <fullName evidence="2">DUF4744 domain-containing protein</fullName>
    </recommendedName>
</protein>
<evidence type="ECO:0000256" key="1">
    <source>
        <dbReference type="SAM" id="MobiDB-lite"/>
    </source>
</evidence>
<feature type="region of interest" description="Disordered" evidence="1">
    <location>
        <begin position="1"/>
        <end position="31"/>
    </location>
</feature>
<dbReference type="InterPro" id="IPR031806">
    <property type="entry name" value="DUF4744"/>
</dbReference>
<feature type="region of interest" description="Disordered" evidence="1">
    <location>
        <begin position="48"/>
        <end position="76"/>
    </location>
</feature>
<evidence type="ECO:0000313" key="3">
    <source>
        <dbReference type="Proteomes" id="UP000001819"/>
    </source>
</evidence>
<dbReference type="RefSeq" id="XP_015036078.2">
    <property type="nucleotide sequence ID" value="XM_015180592.2"/>
</dbReference>
<dbReference type="AlphaFoldDB" id="A0A6I8V8L3"/>
<gene>
    <name evidence="4" type="primary">LOC26532393</name>
    <name evidence="5" type="synonym">LOC117184024</name>
</gene>
<dbReference type="Pfam" id="PF15918">
    <property type="entry name" value="DUF4744"/>
    <property type="match status" value="1"/>
</dbReference>
<keyword evidence="3" id="KW-1185">Reference proteome</keyword>